<reference evidence="12" key="1">
    <citation type="submission" date="2020-08" db="EMBL/GenBank/DDBJ databases">
        <title>Genome public.</title>
        <authorList>
            <person name="Liu C."/>
            <person name="Sun Q."/>
        </authorList>
    </citation>
    <scope>NUCLEOTIDE SEQUENCE</scope>
    <source>
        <strain evidence="12">NSJ-55</strain>
    </source>
</reference>
<dbReference type="Proteomes" id="UP000652477">
    <property type="component" value="Unassembled WGS sequence"/>
</dbReference>
<evidence type="ECO:0000256" key="4">
    <source>
        <dbReference type="ARBA" id="ARBA00022692"/>
    </source>
</evidence>
<evidence type="ECO:0000256" key="5">
    <source>
        <dbReference type="ARBA" id="ARBA00022741"/>
    </source>
</evidence>
<keyword evidence="4 11" id="KW-0812">Transmembrane</keyword>
<dbReference type="EMBL" id="JACOPF010000001">
    <property type="protein sequence ID" value="MBC5688588.1"/>
    <property type="molecule type" value="Genomic_DNA"/>
</dbReference>
<keyword evidence="10 11" id="KW-0472">Membrane</keyword>
<dbReference type="GO" id="GO:0008556">
    <property type="term" value="F:P-type potassium transmembrane transporter activity"/>
    <property type="evidence" value="ECO:0007669"/>
    <property type="project" value="InterPro"/>
</dbReference>
<evidence type="ECO:0000313" key="12">
    <source>
        <dbReference type="EMBL" id="MBC5688588.1"/>
    </source>
</evidence>
<dbReference type="GO" id="GO:0005524">
    <property type="term" value="F:ATP binding"/>
    <property type="evidence" value="ECO:0007669"/>
    <property type="project" value="UniProtKB-UniRule"/>
</dbReference>
<dbReference type="HAMAP" id="MF_00276">
    <property type="entry name" value="KdpC"/>
    <property type="match status" value="1"/>
</dbReference>
<evidence type="ECO:0000256" key="11">
    <source>
        <dbReference type="HAMAP-Rule" id="MF_00276"/>
    </source>
</evidence>
<evidence type="ECO:0000256" key="2">
    <source>
        <dbReference type="ARBA" id="ARBA00022475"/>
    </source>
</evidence>
<dbReference type="Pfam" id="PF02669">
    <property type="entry name" value="KdpC"/>
    <property type="match status" value="1"/>
</dbReference>
<keyword evidence="13" id="KW-1185">Reference proteome</keyword>
<accession>A0A923LGZ4</accession>
<name>A0A923LGZ4_9FIRM</name>
<proteinExistence type="inferred from homology"/>
<keyword evidence="1 11" id="KW-0813">Transport</keyword>
<keyword evidence="3 11" id="KW-0633">Potassium transport</keyword>
<dbReference type="PANTHER" id="PTHR30042:SF2">
    <property type="entry name" value="POTASSIUM-TRANSPORTING ATPASE KDPC SUBUNIT"/>
    <property type="match status" value="1"/>
</dbReference>
<comment type="similarity">
    <text evidence="11">Belongs to the KdpC family.</text>
</comment>
<sequence>MKLWKSALPKAFVAVLIFTLLCGVMYPLLITGISQLFFKEKADGSIIEIEGVKYGSELLGQQFSGEEYLWGRIMNVNTEMLKNEDGDPTAYGVPSNLSPAGETYAKLVKERVRKIKEANPQMEEEKIPVDLVTVSGSGQDPHISVEAAYYQIPRLAEKRNRTEEEIQGVIDKYTTGRFLGIFGEKTVNVLEVNLALDGILK</sequence>
<evidence type="ECO:0000256" key="7">
    <source>
        <dbReference type="ARBA" id="ARBA00022958"/>
    </source>
</evidence>
<dbReference type="PANTHER" id="PTHR30042">
    <property type="entry name" value="POTASSIUM-TRANSPORTING ATPASE C CHAIN"/>
    <property type="match status" value="1"/>
</dbReference>
<comment type="function">
    <text evidence="11">Part of the high-affinity ATP-driven potassium transport (or Kdp) system, which catalyzes the hydrolysis of ATP coupled with the electrogenic transport of potassium into the cytoplasm. This subunit acts as a catalytic chaperone that increases the ATP-binding affinity of the ATP-hydrolyzing subunit KdpB by the formation of a transient KdpB/KdpC/ATP ternary complex.</text>
</comment>
<comment type="subunit">
    <text evidence="11">The system is composed of three essential subunits: KdpA, KdpB and KdpC.</text>
</comment>
<evidence type="ECO:0000256" key="1">
    <source>
        <dbReference type="ARBA" id="ARBA00022448"/>
    </source>
</evidence>
<evidence type="ECO:0000313" key="13">
    <source>
        <dbReference type="Proteomes" id="UP000652477"/>
    </source>
</evidence>
<comment type="caution">
    <text evidence="12">The sequence shown here is derived from an EMBL/GenBank/DDBJ whole genome shotgun (WGS) entry which is preliminary data.</text>
</comment>
<evidence type="ECO:0000256" key="10">
    <source>
        <dbReference type="ARBA" id="ARBA00023136"/>
    </source>
</evidence>
<evidence type="ECO:0000256" key="3">
    <source>
        <dbReference type="ARBA" id="ARBA00022538"/>
    </source>
</evidence>
<dbReference type="RefSeq" id="WP_186875195.1">
    <property type="nucleotide sequence ID" value="NZ_JACOPF010000001.1"/>
</dbReference>
<dbReference type="AlphaFoldDB" id="A0A923LGZ4"/>
<keyword evidence="8 11" id="KW-1133">Transmembrane helix</keyword>
<comment type="subcellular location">
    <subcellularLocation>
        <location evidence="11">Cell membrane</location>
        <topology evidence="11">Single-pass membrane protein</topology>
    </subcellularLocation>
</comment>
<dbReference type="NCBIfam" id="NF001454">
    <property type="entry name" value="PRK00315.1"/>
    <property type="match status" value="1"/>
</dbReference>
<evidence type="ECO:0000256" key="9">
    <source>
        <dbReference type="ARBA" id="ARBA00023065"/>
    </source>
</evidence>
<keyword evidence="6 11" id="KW-0067">ATP-binding</keyword>
<evidence type="ECO:0000256" key="6">
    <source>
        <dbReference type="ARBA" id="ARBA00022840"/>
    </source>
</evidence>
<dbReference type="NCBIfam" id="TIGR00681">
    <property type="entry name" value="kdpC"/>
    <property type="match status" value="1"/>
</dbReference>
<gene>
    <name evidence="11 12" type="primary">kdpC</name>
    <name evidence="12" type="ORF">H8S37_06545</name>
</gene>
<keyword evidence="2 11" id="KW-1003">Cell membrane</keyword>
<protein>
    <recommendedName>
        <fullName evidence="11">Potassium-transporting ATPase KdpC subunit</fullName>
    </recommendedName>
    <alternativeName>
        <fullName evidence="11">ATP phosphohydrolase [potassium-transporting] C chain</fullName>
    </alternativeName>
    <alternativeName>
        <fullName evidence="11">Potassium-binding and translocating subunit C</fullName>
    </alternativeName>
    <alternativeName>
        <fullName evidence="11">Potassium-translocating ATPase C chain</fullName>
    </alternativeName>
</protein>
<keyword evidence="7 11" id="KW-0630">Potassium</keyword>
<organism evidence="12 13">
    <name type="scientific">Mediterraneibacter hominis</name>
    <dbReference type="NCBI Taxonomy" id="2763054"/>
    <lineage>
        <taxon>Bacteria</taxon>
        <taxon>Bacillati</taxon>
        <taxon>Bacillota</taxon>
        <taxon>Clostridia</taxon>
        <taxon>Lachnospirales</taxon>
        <taxon>Lachnospiraceae</taxon>
        <taxon>Mediterraneibacter</taxon>
    </lineage>
</organism>
<keyword evidence="9 11" id="KW-0406">Ion transport</keyword>
<feature type="transmembrane region" description="Helical" evidence="11">
    <location>
        <begin position="12"/>
        <end position="38"/>
    </location>
</feature>
<keyword evidence="5 11" id="KW-0547">Nucleotide-binding</keyword>
<evidence type="ECO:0000256" key="8">
    <source>
        <dbReference type="ARBA" id="ARBA00022989"/>
    </source>
</evidence>
<dbReference type="GO" id="GO:0005886">
    <property type="term" value="C:plasma membrane"/>
    <property type="evidence" value="ECO:0007669"/>
    <property type="project" value="UniProtKB-SubCell"/>
</dbReference>
<dbReference type="InterPro" id="IPR003820">
    <property type="entry name" value="KdpC"/>
</dbReference>
<dbReference type="PIRSF" id="PIRSF001296">
    <property type="entry name" value="K_ATPase_KdpC"/>
    <property type="match status" value="1"/>
</dbReference>